<proteinExistence type="predicted"/>
<sequence>MKKSILISVYDMEIGGVERSLINMLNSFDYERYEVDVLVFSHQGDLMNQIPKRANVLPENKTHKIFRKSMMQCLKDGQLFAFIMRLMIKLLSYGRAKRLKLPEGYGYIQLQLVSKYLAPFMPALSKHYDAAISYAWPHDFVMKRVHADKKVAWIHTDYSKLEIDNRVDGAMWKSFDRIVSISDACTEAFSKTYPELRGKLVLIENITSPSFIHESAEEKPPELSFDKAFFHIVSVGRLSYVKGFDMAVQAMRLLRDRGFQHLKWHVIGFGGMEAELRALIHEHGLQDRFILHGKKNNPYPYMKACDLFAQPSRYEGKAVSVTEAQILGKPVMITRYATAASQVTHGVDGYICELSAEGIAAGIETLYQNKTLLHELAMNCSNQTYDNSCELEKLYEIVEKASDKANTVKRQSLESYSKGSVR</sequence>
<organism evidence="2 3">
    <name type="scientific">Paenibacillus nanensis</name>
    <dbReference type="NCBI Taxonomy" id="393251"/>
    <lineage>
        <taxon>Bacteria</taxon>
        <taxon>Bacillati</taxon>
        <taxon>Bacillota</taxon>
        <taxon>Bacilli</taxon>
        <taxon>Bacillales</taxon>
        <taxon>Paenibacillaceae</taxon>
        <taxon>Paenibacillus</taxon>
    </lineage>
</organism>
<accession>A0A3A1V4Z3</accession>
<keyword evidence="2" id="KW-0808">Transferase</keyword>
<feature type="domain" description="Glycosyl transferase family 1" evidence="1">
    <location>
        <begin position="217"/>
        <end position="383"/>
    </location>
</feature>
<evidence type="ECO:0000313" key="2">
    <source>
        <dbReference type="EMBL" id="RIX52630.1"/>
    </source>
</evidence>
<dbReference type="Gene3D" id="3.40.50.2000">
    <property type="entry name" value="Glycogen Phosphorylase B"/>
    <property type="match status" value="2"/>
</dbReference>
<name>A0A3A1V4Z3_9BACL</name>
<evidence type="ECO:0000313" key="3">
    <source>
        <dbReference type="Proteomes" id="UP000266482"/>
    </source>
</evidence>
<reference evidence="2 3" key="1">
    <citation type="submission" date="2018-09" db="EMBL/GenBank/DDBJ databases">
        <title>Paenibacillus aracenensis nov. sp. isolated from a cave in southern Spain.</title>
        <authorList>
            <person name="Jurado V."/>
            <person name="Gutierrez-Patricio S."/>
            <person name="Gonzalez-Pimentel J.L."/>
            <person name="Miller A.Z."/>
            <person name="Laiz L."/>
            <person name="Saiz-Jimenez C."/>
        </authorList>
    </citation>
    <scope>NUCLEOTIDE SEQUENCE [LARGE SCALE GENOMIC DNA]</scope>
    <source>
        <strain evidence="2 3">DSM 22867</strain>
    </source>
</reference>
<comment type="caution">
    <text evidence="2">The sequence shown here is derived from an EMBL/GenBank/DDBJ whole genome shotgun (WGS) entry which is preliminary data.</text>
</comment>
<keyword evidence="3" id="KW-1185">Reference proteome</keyword>
<dbReference type="InterPro" id="IPR001296">
    <property type="entry name" value="Glyco_trans_1"/>
</dbReference>
<dbReference type="RefSeq" id="WP_119599839.1">
    <property type="nucleotide sequence ID" value="NZ_QXQA01000006.1"/>
</dbReference>
<dbReference type="SUPFAM" id="SSF53756">
    <property type="entry name" value="UDP-Glycosyltransferase/glycogen phosphorylase"/>
    <property type="match status" value="1"/>
</dbReference>
<protein>
    <submittedName>
        <fullName evidence="2">Glycosyltransferase</fullName>
    </submittedName>
</protein>
<dbReference type="PANTHER" id="PTHR12526:SF630">
    <property type="entry name" value="GLYCOSYLTRANSFERASE"/>
    <property type="match status" value="1"/>
</dbReference>
<dbReference type="Proteomes" id="UP000266482">
    <property type="component" value="Unassembled WGS sequence"/>
</dbReference>
<dbReference type="AlphaFoldDB" id="A0A3A1V4Z3"/>
<evidence type="ECO:0000259" key="1">
    <source>
        <dbReference type="Pfam" id="PF00534"/>
    </source>
</evidence>
<dbReference type="PANTHER" id="PTHR12526">
    <property type="entry name" value="GLYCOSYLTRANSFERASE"/>
    <property type="match status" value="1"/>
</dbReference>
<dbReference type="Pfam" id="PF00534">
    <property type="entry name" value="Glycos_transf_1"/>
    <property type="match status" value="1"/>
</dbReference>
<dbReference type="CDD" id="cd03811">
    <property type="entry name" value="GT4_GT28_WabH-like"/>
    <property type="match status" value="1"/>
</dbReference>
<dbReference type="OrthoDB" id="9813638at2"/>
<gene>
    <name evidence="2" type="ORF">D3P08_11450</name>
</gene>
<dbReference type="GO" id="GO:0016757">
    <property type="term" value="F:glycosyltransferase activity"/>
    <property type="evidence" value="ECO:0007669"/>
    <property type="project" value="InterPro"/>
</dbReference>
<dbReference type="EMBL" id="QXQA01000006">
    <property type="protein sequence ID" value="RIX52630.1"/>
    <property type="molecule type" value="Genomic_DNA"/>
</dbReference>